<organism evidence="7 8">
    <name type="scientific">Deinococcus hopiensis KR-140</name>
    <dbReference type="NCBI Taxonomy" id="695939"/>
    <lineage>
        <taxon>Bacteria</taxon>
        <taxon>Thermotogati</taxon>
        <taxon>Deinococcota</taxon>
        <taxon>Deinococci</taxon>
        <taxon>Deinococcales</taxon>
        <taxon>Deinococcaceae</taxon>
        <taxon>Deinococcus</taxon>
    </lineage>
</organism>
<evidence type="ECO:0000256" key="3">
    <source>
        <dbReference type="ARBA" id="ARBA00022737"/>
    </source>
</evidence>
<feature type="domain" description="PKD" evidence="6">
    <location>
        <begin position="623"/>
        <end position="662"/>
    </location>
</feature>
<reference evidence="7 8" key="1">
    <citation type="submission" date="2017-04" db="EMBL/GenBank/DDBJ databases">
        <authorList>
            <person name="Afonso C.L."/>
            <person name="Miller P.J."/>
            <person name="Scott M.A."/>
            <person name="Spackman E."/>
            <person name="Goraichik I."/>
            <person name="Dimitrov K.M."/>
            <person name="Suarez D.L."/>
            <person name="Swayne D.E."/>
        </authorList>
    </citation>
    <scope>NUCLEOTIDE SEQUENCE [LARGE SCALE GENOMIC DNA]</scope>
    <source>
        <strain evidence="7 8">KR-140</strain>
    </source>
</reference>
<evidence type="ECO:0000256" key="2">
    <source>
        <dbReference type="ARBA" id="ARBA00022692"/>
    </source>
</evidence>
<feature type="domain" description="PKD" evidence="6">
    <location>
        <begin position="755"/>
        <end position="842"/>
    </location>
</feature>
<accession>A0A1W1VVV9</accession>
<keyword evidence="3" id="KW-0677">Repeat</keyword>
<feature type="domain" description="PKD" evidence="6">
    <location>
        <begin position="1"/>
        <end position="41"/>
    </location>
</feature>
<dbReference type="PROSITE" id="PS50093">
    <property type="entry name" value="PKD"/>
    <property type="match status" value="15"/>
</dbReference>
<dbReference type="InterPro" id="IPR013783">
    <property type="entry name" value="Ig-like_fold"/>
</dbReference>
<dbReference type="AlphaFoldDB" id="A0A1W1VVV9"/>
<feature type="non-terminal residue" evidence="7">
    <location>
        <position position="1164"/>
    </location>
</feature>
<dbReference type="GO" id="GO:0005886">
    <property type="term" value="C:plasma membrane"/>
    <property type="evidence" value="ECO:0007669"/>
    <property type="project" value="TreeGrafter"/>
</dbReference>
<dbReference type="Pfam" id="PF18911">
    <property type="entry name" value="PKD_4"/>
    <property type="match status" value="1"/>
</dbReference>
<name>A0A1W1VVV9_9DEIO</name>
<dbReference type="STRING" id="695939.SAMN00790413_06003"/>
<dbReference type="PANTHER" id="PTHR46730">
    <property type="entry name" value="POLYCYSTIN-1"/>
    <property type="match status" value="1"/>
</dbReference>
<comment type="subcellular location">
    <subcellularLocation>
        <location evidence="1">Membrane</location>
        <topology evidence="1">Multi-pass membrane protein</topology>
    </subcellularLocation>
</comment>
<feature type="domain" description="PKD" evidence="6">
    <location>
        <begin position="859"/>
        <end position="898"/>
    </location>
</feature>
<proteinExistence type="predicted"/>
<keyword evidence="4" id="KW-1133">Transmembrane helix</keyword>
<feature type="domain" description="PKD" evidence="6">
    <location>
        <begin position="199"/>
        <end position="263"/>
    </location>
</feature>
<keyword evidence="5" id="KW-0472">Membrane</keyword>
<feature type="domain" description="PKD" evidence="6">
    <location>
        <begin position="1099"/>
        <end position="1160"/>
    </location>
</feature>
<feature type="domain" description="PKD" evidence="6">
    <location>
        <begin position="542"/>
        <end position="581"/>
    </location>
</feature>
<dbReference type="SUPFAM" id="SSF49299">
    <property type="entry name" value="PKD domain"/>
    <property type="match status" value="12"/>
</dbReference>
<feature type="domain" description="PKD" evidence="6">
    <location>
        <begin position="1018"/>
        <end position="1057"/>
    </location>
</feature>
<evidence type="ECO:0000256" key="1">
    <source>
        <dbReference type="ARBA" id="ARBA00004141"/>
    </source>
</evidence>
<feature type="domain" description="PKD" evidence="6">
    <location>
        <begin position="701"/>
        <end position="740"/>
    </location>
</feature>
<feature type="domain" description="PKD" evidence="6">
    <location>
        <begin position="64"/>
        <end position="104"/>
    </location>
</feature>
<dbReference type="EMBL" id="FWWU01000011">
    <property type="protein sequence ID" value="SMB97507.1"/>
    <property type="molecule type" value="Genomic_DNA"/>
</dbReference>
<protein>
    <submittedName>
        <fullName evidence="7">PKD domain-containing protein</fullName>
    </submittedName>
</protein>
<dbReference type="Proteomes" id="UP000192582">
    <property type="component" value="Unassembled WGS sequence"/>
</dbReference>
<keyword evidence="2" id="KW-0812">Transmembrane</keyword>
<dbReference type="Pfam" id="PF00801">
    <property type="entry name" value="PKD"/>
    <property type="match status" value="4"/>
</dbReference>
<sequence length="1164" mass="117256">ETITGSTATQKTHTYAQPGTYTITLSSPATPGVTTPVKVTVPAPIVIGTGSGLTASLNLSNLLSAYTYTLEWGDGTTETLTPTTPTAQLKHNYSGPGSYTVQVTPQGSTPVTTTVNLSAPLPGLTTTPDNASIRQTVTANLTALVPALTYTLDWGDGTTETITGSPTAQKTHAYAQPGTYTVRLTSPATTPVTASVTAAVPAPTASGTASGLSVSLNLGNLLSGYPYSVAWGDGTTEPLTATAATATLSHAYSQPGTFTVQVTPRGSTPVTTPVTVNAPNSVLTVTPSAPLIRQTVTANLTALVPALTYTLDWGDGTTETITGSTATQKTHTYAQPGTYTVTLSATGTTPATFSLPVGMPVPTVTATSTALTASLGLGNLLADYSYTVNWGDGTTEPLTATAATATLSHAYSQPGTFTVQVTPRGSAPVTTPVTVNAPNSVLTVTPSAPLIRQTVTANLSSLVPALTYTLDWGDGTTETITGSPTAQKTYTYSTPGAYAVSVSAPGTAPATTPVTVGVPGPTATGTASGLTASLGLGNLLGDYSYTVDWGDGTTEPLTATAATTTLSHAYSQPGTFTLQITPQGSTPVTAPISVNAPIPVLVVTPGNALIRQTVTANLTALVPALTYTLDWGDGTTETITGSTATQKTHTYSAPGPYTITLSSPATPAVTAAVSSSAPVPTVAATSAALTASLGLGNLLADYSYTVNWGDGTTEPLTATAATATLSHAYSQPGTFTVQVTPRGSTPVTTPVTVNAPNSVLTVTPSAPLIRQTVTANLSSLVPALTYTLDWGDGTTETFTGTAAQKMHTYAQPGTYTVSLSATGTTPATVSVTAAVPAPTATGTASGLTASLGLGNLLADYSYTVNWGDGTTEPLTATAATATLSHAYSQPGTFTVQVTPRGSTPVTTPVTVNAPNSVLTVTPSAPLIRQTVTANLSSLVPALTYTLDWGDGTTETITGSTATQKTHTYAQPGTYTVTLSATGTTPATFSLPVGMPVPTVTGTSTALTASLGLGNLLGDYSYTVKWGDGTTEPLTPTAATATLSHAYSEPGTYTVQVTPRGSAPVTTPVTVSAPNSVLTVTPSDPSIRQTVTANLRSLVPALTYTLDWGDGTTETITGTPAAQKTHGYSPPGRYTVTLTSPATTPVTASVTAAVPAPTASGTASG</sequence>
<dbReference type="SMART" id="SM00089">
    <property type="entry name" value="PKD"/>
    <property type="match status" value="14"/>
</dbReference>
<feature type="domain" description="PKD" evidence="6">
    <location>
        <begin position="146"/>
        <end position="207"/>
    </location>
</feature>
<dbReference type="PANTHER" id="PTHR46730:SF4">
    <property type="entry name" value="POLYCYSTIC KIDNEY DISEASE PROTEIN 1-LIKE 1"/>
    <property type="match status" value="1"/>
</dbReference>
<dbReference type="GO" id="GO:0005261">
    <property type="term" value="F:monoatomic cation channel activity"/>
    <property type="evidence" value="ECO:0007669"/>
    <property type="project" value="TreeGrafter"/>
</dbReference>
<evidence type="ECO:0000256" key="4">
    <source>
        <dbReference type="ARBA" id="ARBA00022989"/>
    </source>
</evidence>
<dbReference type="PROSITE" id="PS50194">
    <property type="entry name" value="FILAMIN_REPEAT"/>
    <property type="match status" value="1"/>
</dbReference>
<evidence type="ECO:0000313" key="7">
    <source>
        <dbReference type="EMBL" id="SMB97507.1"/>
    </source>
</evidence>
<dbReference type="InterPro" id="IPR000601">
    <property type="entry name" value="PKD_dom"/>
</dbReference>
<gene>
    <name evidence="7" type="ORF">SAMN00790413_06003</name>
</gene>
<dbReference type="InterPro" id="IPR035986">
    <property type="entry name" value="PKD_dom_sf"/>
</dbReference>
<dbReference type="GO" id="GO:0006816">
    <property type="term" value="P:calcium ion transport"/>
    <property type="evidence" value="ECO:0007669"/>
    <property type="project" value="TreeGrafter"/>
</dbReference>
<keyword evidence="8" id="KW-1185">Reference proteome</keyword>
<dbReference type="InterPro" id="IPR017868">
    <property type="entry name" value="Filamin/ABP280_repeat-like"/>
</dbReference>
<dbReference type="Gene3D" id="2.60.40.10">
    <property type="entry name" value="Immunoglobulins"/>
    <property type="match status" value="14"/>
</dbReference>
<feature type="non-terminal residue" evidence="7">
    <location>
        <position position="1"/>
    </location>
</feature>
<evidence type="ECO:0000259" key="6">
    <source>
        <dbReference type="PROSITE" id="PS50093"/>
    </source>
</evidence>
<feature type="domain" description="PKD" evidence="6">
    <location>
        <begin position="383"/>
        <end position="422"/>
    </location>
</feature>
<evidence type="ECO:0000256" key="5">
    <source>
        <dbReference type="ARBA" id="ARBA00023136"/>
    </source>
</evidence>
<evidence type="ECO:0000313" key="8">
    <source>
        <dbReference type="Proteomes" id="UP000192582"/>
    </source>
</evidence>
<feature type="domain" description="PKD" evidence="6">
    <location>
        <begin position="913"/>
        <end position="981"/>
    </location>
</feature>
<dbReference type="CDD" id="cd00146">
    <property type="entry name" value="PKD"/>
    <property type="match status" value="3"/>
</dbReference>
<feature type="domain" description="PKD" evidence="6">
    <location>
        <begin position="437"/>
        <end position="518"/>
    </location>
</feature>
<dbReference type="InterPro" id="IPR022409">
    <property type="entry name" value="PKD/Chitinase_dom"/>
</dbReference>
<feature type="domain" description="PKD" evidence="6">
    <location>
        <begin position="305"/>
        <end position="366"/>
    </location>
</feature>